<evidence type="ECO:0000256" key="1">
    <source>
        <dbReference type="ARBA" id="ARBA00022728"/>
    </source>
</evidence>
<evidence type="ECO:0000256" key="3">
    <source>
        <dbReference type="ARBA" id="ARBA00023187"/>
    </source>
</evidence>
<organism evidence="6 7">
    <name type="scientific">Eimeria necatrix</name>
    <dbReference type="NCBI Taxonomy" id="51315"/>
    <lineage>
        <taxon>Eukaryota</taxon>
        <taxon>Sar</taxon>
        <taxon>Alveolata</taxon>
        <taxon>Apicomplexa</taxon>
        <taxon>Conoidasida</taxon>
        <taxon>Coccidia</taxon>
        <taxon>Eucoccidiorida</taxon>
        <taxon>Eimeriorina</taxon>
        <taxon>Eimeriidae</taxon>
        <taxon>Eimeria</taxon>
    </lineage>
</organism>
<feature type="region of interest" description="Disordered" evidence="4">
    <location>
        <begin position="72"/>
        <end position="93"/>
    </location>
</feature>
<evidence type="ECO:0000313" key="7">
    <source>
        <dbReference type="Proteomes" id="UP000030754"/>
    </source>
</evidence>
<dbReference type="InterPro" id="IPR035979">
    <property type="entry name" value="RBD_domain_sf"/>
</dbReference>
<dbReference type="InterPro" id="IPR012677">
    <property type="entry name" value="Nucleotide-bd_a/b_plait_sf"/>
</dbReference>
<proteinExistence type="predicted"/>
<dbReference type="InterPro" id="IPR039171">
    <property type="entry name" value="Cwc2/Slt11"/>
</dbReference>
<evidence type="ECO:0000259" key="5">
    <source>
        <dbReference type="Pfam" id="PF00076"/>
    </source>
</evidence>
<dbReference type="GO" id="GO:0017070">
    <property type="term" value="F:U6 snRNA binding"/>
    <property type="evidence" value="ECO:0007669"/>
    <property type="project" value="TreeGrafter"/>
</dbReference>
<dbReference type="GO" id="GO:0071007">
    <property type="term" value="C:U2-type catalytic step 2 spliceosome"/>
    <property type="evidence" value="ECO:0007669"/>
    <property type="project" value="TreeGrafter"/>
</dbReference>
<dbReference type="EMBL" id="HG723996">
    <property type="protein sequence ID" value="CDJ67029.1"/>
    <property type="molecule type" value="Genomic_DNA"/>
</dbReference>
<dbReference type="GO" id="GO:0008380">
    <property type="term" value="P:RNA splicing"/>
    <property type="evidence" value="ECO:0007669"/>
    <property type="project" value="UniProtKB-KW"/>
</dbReference>
<reference evidence="6" key="1">
    <citation type="submission" date="2013-10" db="EMBL/GenBank/DDBJ databases">
        <title>Genomic analysis of the causative agents of coccidiosis in chickens.</title>
        <authorList>
            <person name="Reid A.J."/>
            <person name="Blake D."/>
            <person name="Billington K."/>
            <person name="Browne H."/>
            <person name="Dunn M."/>
            <person name="Hung S."/>
            <person name="Kawahara F."/>
            <person name="Miranda-Saavedra D."/>
            <person name="Mourier T."/>
            <person name="Nagra H."/>
            <person name="Otto T.D."/>
            <person name="Rawlings N."/>
            <person name="Sanchez A."/>
            <person name="Sanders M."/>
            <person name="Subramaniam C."/>
            <person name="Tay Y."/>
            <person name="Dear P."/>
            <person name="Doerig C."/>
            <person name="Gruber A."/>
            <person name="Parkinson J."/>
            <person name="Shirley M."/>
            <person name="Wan K.L."/>
            <person name="Berriman M."/>
            <person name="Tomley F."/>
            <person name="Pain A."/>
        </authorList>
    </citation>
    <scope>NUCLEOTIDE SEQUENCE [LARGE SCALE GENOMIC DNA]</scope>
    <source>
        <strain evidence="6">Houghton</strain>
    </source>
</reference>
<gene>
    <name evidence="6" type="ORF">ENH_00029450</name>
</gene>
<keyword evidence="1" id="KW-0507">mRNA processing</keyword>
<dbReference type="GO" id="GO:0000974">
    <property type="term" value="C:Prp19 complex"/>
    <property type="evidence" value="ECO:0007669"/>
    <property type="project" value="TreeGrafter"/>
</dbReference>
<dbReference type="OrthoDB" id="348338at2759"/>
<evidence type="ECO:0000256" key="2">
    <source>
        <dbReference type="ARBA" id="ARBA00022884"/>
    </source>
</evidence>
<dbReference type="PANTHER" id="PTHR14089:SF2">
    <property type="entry name" value="PRE-MRNA-SPLICING FACTOR CWC2"/>
    <property type="match status" value="1"/>
</dbReference>
<dbReference type="AlphaFoldDB" id="U6MX29"/>
<dbReference type="PANTHER" id="PTHR14089">
    <property type="entry name" value="PRE-MRNA-SPLICING FACTOR RBM22"/>
    <property type="match status" value="1"/>
</dbReference>
<feature type="compositionally biased region" description="Acidic residues" evidence="4">
    <location>
        <begin position="158"/>
        <end position="168"/>
    </location>
</feature>
<accession>U6MX29</accession>
<feature type="non-terminal residue" evidence="6">
    <location>
        <position position="1"/>
    </location>
</feature>
<keyword evidence="1" id="KW-0747">Spliceosome</keyword>
<keyword evidence="3" id="KW-0508">mRNA splicing</keyword>
<evidence type="ECO:0000313" key="6">
    <source>
        <dbReference type="EMBL" id="CDJ67029.1"/>
    </source>
</evidence>
<sequence>PGGVEEFLWGAFGEWGDLESVRVVGAKGFGFVTFAYRVQAEFAKLAMADQPFPPFAPLLTVKWAHQEAPKRALAFPEGPRKLRAPRGPPEDPQLAAQALHSYCAAWQNYWAHAQQQQQEQQEQALQQQQVLLQQQQVLLQQQQVLQQQQQQQGGEGEAAGEEWPQEDPETAHANVERLMNVLSRVEGLSTSDFLNAGPRGVQTPQP</sequence>
<dbReference type="RefSeq" id="XP_013435496.1">
    <property type="nucleotide sequence ID" value="XM_013580042.1"/>
</dbReference>
<dbReference type="GO" id="GO:0071006">
    <property type="term" value="C:U2-type catalytic step 1 spliceosome"/>
    <property type="evidence" value="ECO:0007669"/>
    <property type="project" value="TreeGrafter"/>
</dbReference>
<name>U6MX29_9EIME</name>
<feature type="domain" description="RRM" evidence="5">
    <location>
        <begin position="6"/>
        <end position="47"/>
    </location>
</feature>
<reference evidence="6" key="2">
    <citation type="submission" date="2013-10" db="EMBL/GenBank/DDBJ databases">
        <authorList>
            <person name="Aslett M."/>
        </authorList>
    </citation>
    <scope>NUCLEOTIDE SEQUENCE [LARGE SCALE GENOMIC DNA]</scope>
    <source>
        <strain evidence="6">Houghton</strain>
    </source>
</reference>
<dbReference type="VEuPathDB" id="ToxoDB:ENH_00029450"/>
<dbReference type="GeneID" id="25473110"/>
<dbReference type="Proteomes" id="UP000030754">
    <property type="component" value="Unassembled WGS sequence"/>
</dbReference>
<dbReference type="Pfam" id="PF00076">
    <property type="entry name" value="RRM_1"/>
    <property type="match status" value="1"/>
</dbReference>
<dbReference type="InterPro" id="IPR000504">
    <property type="entry name" value="RRM_dom"/>
</dbReference>
<keyword evidence="2" id="KW-0694">RNA-binding</keyword>
<evidence type="ECO:0000256" key="4">
    <source>
        <dbReference type="SAM" id="MobiDB-lite"/>
    </source>
</evidence>
<dbReference type="SUPFAM" id="SSF54928">
    <property type="entry name" value="RNA-binding domain, RBD"/>
    <property type="match status" value="1"/>
</dbReference>
<dbReference type="GO" id="GO:0036002">
    <property type="term" value="F:pre-mRNA binding"/>
    <property type="evidence" value="ECO:0007669"/>
    <property type="project" value="TreeGrafter"/>
</dbReference>
<dbReference type="Gene3D" id="3.30.70.330">
    <property type="match status" value="1"/>
</dbReference>
<feature type="region of interest" description="Disordered" evidence="4">
    <location>
        <begin position="151"/>
        <end position="175"/>
    </location>
</feature>
<protein>
    <recommendedName>
        <fullName evidence="5">RRM domain-containing protein</fullName>
    </recommendedName>
</protein>
<keyword evidence="7" id="KW-1185">Reference proteome</keyword>